<sequence>MQSDENYLLYDGDCPFCSNYVRMMRLRKAAGPIAMLNMRDHPDLAAHHRAQGYDLNQGMLLHLDGRDYWGADAIHRLALLSTGSDVFNRLNATIFSNACLSKALYPFMRTGRSLTLTLLGKKKMP</sequence>
<organism evidence="1 2">
    <name type="scientific">Achromobacter spanius</name>
    <dbReference type="NCBI Taxonomy" id="217203"/>
    <lineage>
        <taxon>Bacteria</taxon>
        <taxon>Pseudomonadati</taxon>
        <taxon>Pseudomonadota</taxon>
        <taxon>Betaproteobacteria</taxon>
        <taxon>Burkholderiales</taxon>
        <taxon>Alcaligenaceae</taxon>
        <taxon>Achromobacter</taxon>
    </lineage>
</organism>
<reference evidence="1 2" key="1">
    <citation type="submission" date="2017-09" db="EMBL/GenBank/DDBJ databases">
        <title>Genomic, metabolic, and phenotypic characteristics of bacterial isolates from the natural microbiome of the model nematode Caenorhabditis elegans.</title>
        <authorList>
            <person name="Zimmermann J."/>
            <person name="Obeng N."/>
            <person name="Yang W."/>
            <person name="Obeng O."/>
            <person name="Kissoyan K."/>
            <person name="Pees B."/>
            <person name="Dirksen P."/>
            <person name="Hoppner M."/>
            <person name="Franke A."/>
            <person name="Rosenstiel P."/>
            <person name="Leippe M."/>
            <person name="Dierking K."/>
            <person name="Kaleta C."/>
            <person name="Schulenburg H."/>
        </authorList>
    </citation>
    <scope>NUCLEOTIDE SEQUENCE [LARGE SCALE GENOMIC DNA]</scope>
    <source>
        <strain evidence="1 2">MYb73</strain>
    </source>
</reference>
<protein>
    <submittedName>
        <fullName evidence="1">DUF393 domain-containing protein</fullName>
    </submittedName>
</protein>
<gene>
    <name evidence="1" type="ORF">CLM73_16160</name>
</gene>
<dbReference type="Pfam" id="PF04134">
    <property type="entry name" value="DCC1-like"/>
    <property type="match status" value="1"/>
</dbReference>
<dbReference type="InterPro" id="IPR007263">
    <property type="entry name" value="DCC1-like"/>
</dbReference>
<dbReference type="RefSeq" id="WP_056562054.1">
    <property type="nucleotide sequence ID" value="NZ_CP023270.1"/>
</dbReference>
<evidence type="ECO:0000313" key="1">
    <source>
        <dbReference type="EMBL" id="AVJ28520.1"/>
    </source>
</evidence>
<dbReference type="EMBL" id="CP023270">
    <property type="protein sequence ID" value="AVJ28520.1"/>
    <property type="molecule type" value="Genomic_DNA"/>
</dbReference>
<evidence type="ECO:0000313" key="2">
    <source>
        <dbReference type="Proteomes" id="UP000239477"/>
    </source>
</evidence>
<name>A0A2S0I910_9BURK</name>
<dbReference type="Proteomes" id="UP000239477">
    <property type="component" value="Chromosome"/>
</dbReference>
<proteinExistence type="predicted"/>
<dbReference type="AlphaFoldDB" id="A0A2S0I910"/>
<dbReference type="GO" id="GO:0015035">
    <property type="term" value="F:protein-disulfide reductase activity"/>
    <property type="evidence" value="ECO:0007669"/>
    <property type="project" value="InterPro"/>
</dbReference>
<dbReference type="OrthoDB" id="9180348at2"/>
<keyword evidence="2" id="KW-1185">Reference proteome</keyword>
<accession>A0A2S0I910</accession>